<dbReference type="EMBL" id="JBELOE010000270">
    <property type="protein sequence ID" value="MER2493828.1"/>
    <property type="molecule type" value="Genomic_DNA"/>
</dbReference>
<dbReference type="RefSeq" id="WP_350402917.1">
    <property type="nucleotide sequence ID" value="NZ_JBELOE010000270.1"/>
</dbReference>
<sequence>MKLQWQDIDTVLLDMDGTLLDLHFDNYFWMQHLPNRYSELKGLNPIEVSEDLNRRYQDLQGQLKWYCFDYWAEQLELNIMQLKHEVVHLIQIRPGVIEFLQALKNAPFKVILLTNSHRDGMQLKFDKTGIDLYFDEIVSSHDYGFSKEQQLFWQQAEQQLGFNKTRSLFIDDSLAVLAAAKQFGIKHILAIDNPDSQQPKRVISDYRAISDYQALTESLAKFVD</sequence>
<dbReference type="SFLD" id="SFLDS00003">
    <property type="entry name" value="Haloacid_Dehalogenase"/>
    <property type="match status" value="1"/>
</dbReference>
<dbReference type="NCBIfam" id="NF011564">
    <property type="entry name" value="PRK14988.1"/>
    <property type="match status" value="1"/>
</dbReference>
<dbReference type="InterPro" id="IPR036412">
    <property type="entry name" value="HAD-like_sf"/>
</dbReference>
<dbReference type="Proteomes" id="UP001467690">
    <property type="component" value="Unassembled WGS sequence"/>
</dbReference>
<dbReference type="CDD" id="cd01427">
    <property type="entry name" value="HAD_like"/>
    <property type="match status" value="1"/>
</dbReference>
<keyword evidence="1" id="KW-0378">Hydrolase</keyword>
<dbReference type="EC" id="3.1.3.5" evidence="1"/>
<evidence type="ECO:0000313" key="2">
    <source>
        <dbReference type="Proteomes" id="UP001467690"/>
    </source>
</evidence>
<dbReference type="PANTHER" id="PTHR43611:SF3">
    <property type="entry name" value="FLAVIN MONONUCLEOTIDE HYDROLASE 1, CHLOROPLATIC"/>
    <property type="match status" value="1"/>
</dbReference>
<name>A0ABV1RLK8_9ALTE</name>
<dbReference type="SFLD" id="SFLDG01129">
    <property type="entry name" value="C1.5:_HAD__Beta-PGM__Phosphata"/>
    <property type="match status" value="1"/>
</dbReference>
<organism evidence="1 2">
    <name type="scientific">Catenovulum sediminis</name>
    <dbReference type="NCBI Taxonomy" id="1740262"/>
    <lineage>
        <taxon>Bacteria</taxon>
        <taxon>Pseudomonadati</taxon>
        <taxon>Pseudomonadota</taxon>
        <taxon>Gammaproteobacteria</taxon>
        <taxon>Alteromonadales</taxon>
        <taxon>Alteromonadaceae</taxon>
        <taxon>Catenovulum</taxon>
    </lineage>
</organism>
<dbReference type="GO" id="GO:0008253">
    <property type="term" value="F:5'-nucleotidase activity"/>
    <property type="evidence" value="ECO:0007669"/>
    <property type="project" value="UniProtKB-EC"/>
</dbReference>
<keyword evidence="2" id="KW-1185">Reference proteome</keyword>
<reference evidence="1 2" key="1">
    <citation type="submission" date="2024-06" db="EMBL/GenBank/DDBJ databases">
        <authorList>
            <person name="Chen R.Y."/>
        </authorList>
    </citation>
    <scope>NUCLEOTIDE SEQUENCE [LARGE SCALE GENOMIC DNA]</scope>
    <source>
        <strain evidence="1 2">D2</strain>
    </source>
</reference>
<dbReference type="PRINTS" id="PR00413">
    <property type="entry name" value="HADHALOGNASE"/>
</dbReference>
<evidence type="ECO:0000313" key="1">
    <source>
        <dbReference type="EMBL" id="MER2493828.1"/>
    </source>
</evidence>
<dbReference type="NCBIfam" id="TIGR01509">
    <property type="entry name" value="HAD-SF-IA-v3"/>
    <property type="match status" value="1"/>
</dbReference>
<proteinExistence type="predicted"/>
<dbReference type="PANTHER" id="PTHR43611">
    <property type="entry name" value="ALPHA-D-GLUCOSE 1-PHOSPHATE PHOSPHATASE"/>
    <property type="match status" value="1"/>
</dbReference>
<dbReference type="Pfam" id="PF00702">
    <property type="entry name" value="Hydrolase"/>
    <property type="match status" value="1"/>
</dbReference>
<dbReference type="SUPFAM" id="SSF56784">
    <property type="entry name" value="HAD-like"/>
    <property type="match status" value="1"/>
</dbReference>
<comment type="caution">
    <text evidence="1">The sequence shown here is derived from an EMBL/GenBank/DDBJ whole genome shotgun (WGS) entry which is preliminary data.</text>
</comment>
<accession>A0ABV1RLK8</accession>
<protein>
    <submittedName>
        <fullName evidence="1">GMP/IMP nucleotidase</fullName>
        <ecNumber evidence="1">3.1.3.5</ecNumber>
    </submittedName>
</protein>
<dbReference type="Gene3D" id="3.40.50.1000">
    <property type="entry name" value="HAD superfamily/HAD-like"/>
    <property type="match status" value="1"/>
</dbReference>
<dbReference type="InterPro" id="IPR006439">
    <property type="entry name" value="HAD-SF_hydro_IA"/>
</dbReference>
<dbReference type="InterPro" id="IPR023214">
    <property type="entry name" value="HAD_sf"/>
</dbReference>
<gene>
    <name evidence="1" type="primary">yrfG</name>
    <name evidence="1" type="ORF">ABS311_18285</name>
</gene>